<dbReference type="GeneID" id="92903408"/>
<evidence type="ECO:0000256" key="2">
    <source>
        <dbReference type="ARBA" id="ARBA00022777"/>
    </source>
</evidence>
<dbReference type="PANTHER" id="PTHR10584">
    <property type="entry name" value="SUGAR KINASE"/>
    <property type="match status" value="1"/>
</dbReference>
<dbReference type="EMBL" id="CP014160">
    <property type="protein sequence ID" value="AMB94142.1"/>
    <property type="molecule type" value="Genomic_DNA"/>
</dbReference>
<dbReference type="CDD" id="cd01941">
    <property type="entry name" value="YeiC_kinase_like"/>
    <property type="match status" value="1"/>
</dbReference>
<name>A0A0X8FB78_9LACT</name>
<evidence type="ECO:0000259" key="3">
    <source>
        <dbReference type="Pfam" id="PF00294"/>
    </source>
</evidence>
<reference evidence="4 6" key="1">
    <citation type="journal article" date="2016" name="Genome Announc.">
        <title>Complete Genome Sequences of Aerococcus christensenii CCUG 28831T, Aerococcus sanguinicola CCUG 43001T, Aerococcus urinae CCUG 36881T, Aerococcus urinaeequi CCUG 28094T, Aerococcus urinaehominis CCUG 42038 BT, and Aerococcus viridans CCUG 4311T.</title>
        <authorList>
            <person name="Carkaci D."/>
            <person name="Dargis R."/>
            <person name="Nielsen X.C."/>
            <person name="Skovgaard O."/>
            <person name="Fuursted K."/>
            <person name="Christensen J.J."/>
        </authorList>
    </citation>
    <scope>NUCLEOTIDE SEQUENCE [LARGE SCALE GENOMIC DNA]</scope>
    <source>
        <strain evidence="4 6">CCUG43001</strain>
    </source>
</reference>
<evidence type="ECO:0000313" key="4">
    <source>
        <dbReference type="EMBL" id="AMB94142.1"/>
    </source>
</evidence>
<evidence type="ECO:0000313" key="6">
    <source>
        <dbReference type="Proteomes" id="UP000069912"/>
    </source>
</evidence>
<sequence>MTNESYVAIIGGLNMDIAGISGPMYRERDSNIGHIYLSPGGVGRNIAHNLVQLEVPTYLVTAYGDDDFGLLVEKSCRELNISLDYAEKLEDEHTSTYLYVTDSDGDMITGVNDMDIVKRITPDFLAGRLDFLNQAKICVIDANVSRETIEWIVDHVEAPLYVEPVSVAKAARFEAVLDRIDTIKPNQYEAELYTGIKILDEKTARQAAEKLIDMGVKNAFISLGAKGMVCANSEETHYVPVLESDVVSANGAGDCAMATIVWANYHYGHELDIKEVTQLAQAAANLATSTMHSVYEDLSISAVVNRAQDYKQ</sequence>
<evidence type="ECO:0000256" key="1">
    <source>
        <dbReference type="ARBA" id="ARBA00022679"/>
    </source>
</evidence>
<dbReference type="RefSeq" id="WP_067974124.1">
    <property type="nucleotide sequence ID" value="NZ_CAJHKM010000001.1"/>
</dbReference>
<dbReference type="Pfam" id="PF00294">
    <property type="entry name" value="PfkB"/>
    <property type="match status" value="1"/>
</dbReference>
<dbReference type="Proteomes" id="UP000069912">
    <property type="component" value="Chromosome"/>
</dbReference>
<dbReference type="PANTHER" id="PTHR10584:SF167">
    <property type="entry name" value="PFKB DOMAIN PROTEIN"/>
    <property type="match status" value="1"/>
</dbReference>
<keyword evidence="6" id="KW-1185">Reference proteome</keyword>
<keyword evidence="2 4" id="KW-0418">Kinase</keyword>
<dbReference type="SUPFAM" id="SSF53613">
    <property type="entry name" value="Ribokinase-like"/>
    <property type="match status" value="1"/>
</dbReference>
<dbReference type="GO" id="GO:0016301">
    <property type="term" value="F:kinase activity"/>
    <property type="evidence" value="ECO:0007669"/>
    <property type="project" value="UniProtKB-KW"/>
</dbReference>
<dbReference type="Proteomes" id="UP000234239">
    <property type="component" value="Unassembled WGS sequence"/>
</dbReference>
<dbReference type="Gene3D" id="3.40.1190.20">
    <property type="match status" value="1"/>
</dbReference>
<reference evidence="6" key="2">
    <citation type="submission" date="2016-01" db="EMBL/GenBank/DDBJ databases">
        <title>Six Aerococcus type strain genome sequencing and assembly using PacBio and Illumina Hiseq.</title>
        <authorList>
            <person name="Carkaci D."/>
            <person name="Dargis R."/>
            <person name="Nielsen X.C."/>
            <person name="Skovgaard O."/>
            <person name="Fuursted K."/>
            <person name="Christensen J.J."/>
        </authorList>
    </citation>
    <scope>NUCLEOTIDE SEQUENCE [LARGE SCALE GENOMIC DNA]</scope>
    <source>
        <strain evidence="6">CCUG43001</strain>
    </source>
</reference>
<dbReference type="AlphaFoldDB" id="A0A0X8FB78"/>
<dbReference type="InterPro" id="IPR029056">
    <property type="entry name" value="Ribokinase-like"/>
</dbReference>
<accession>A0A0X8FB78</accession>
<reference evidence="5 7" key="3">
    <citation type="submission" date="2017-12" db="EMBL/GenBank/DDBJ databases">
        <title>Phylogenetic diversity of female urinary microbiome.</title>
        <authorList>
            <person name="Thomas-White K."/>
            <person name="Wolfe A.J."/>
        </authorList>
    </citation>
    <scope>NUCLEOTIDE SEQUENCE [LARGE SCALE GENOMIC DNA]</scope>
    <source>
        <strain evidence="5 7">UMB0139</strain>
    </source>
</reference>
<proteinExistence type="predicted"/>
<dbReference type="EMBL" id="PKGY01000002">
    <property type="protein sequence ID" value="PKZ22232.1"/>
    <property type="molecule type" value="Genomic_DNA"/>
</dbReference>
<organism evidence="4 6">
    <name type="scientific">Aerococcus sanguinicola</name>
    <dbReference type="NCBI Taxonomy" id="119206"/>
    <lineage>
        <taxon>Bacteria</taxon>
        <taxon>Bacillati</taxon>
        <taxon>Bacillota</taxon>
        <taxon>Bacilli</taxon>
        <taxon>Lactobacillales</taxon>
        <taxon>Aerococcaceae</taxon>
        <taxon>Aerococcus</taxon>
    </lineage>
</organism>
<dbReference type="OrthoDB" id="9806249at2"/>
<evidence type="ECO:0000313" key="5">
    <source>
        <dbReference type="EMBL" id="PKZ22232.1"/>
    </source>
</evidence>
<feature type="domain" description="Carbohydrate kinase PfkB" evidence="3">
    <location>
        <begin position="6"/>
        <end position="290"/>
    </location>
</feature>
<gene>
    <name evidence="4" type="ORF">AWM72_04920</name>
    <name evidence="5" type="ORF">CYJ28_03735</name>
</gene>
<protein>
    <submittedName>
        <fullName evidence="4">Carbohydrate kinase</fullName>
    </submittedName>
</protein>
<dbReference type="KEGG" id="asan:AWM72_04920"/>
<keyword evidence="1" id="KW-0808">Transferase</keyword>
<evidence type="ECO:0000313" key="7">
    <source>
        <dbReference type="Proteomes" id="UP000234239"/>
    </source>
</evidence>
<dbReference type="InterPro" id="IPR011611">
    <property type="entry name" value="PfkB_dom"/>
</dbReference>